<dbReference type="InterPro" id="IPR009078">
    <property type="entry name" value="Ferritin-like_SF"/>
</dbReference>
<accession>A0A2H0LKW9</accession>
<organism evidence="1 2">
    <name type="scientific">Candidatus Abzuiibacterium crystallinum</name>
    <dbReference type="NCBI Taxonomy" id="1974748"/>
    <lineage>
        <taxon>Bacteria</taxon>
        <taxon>Pseudomonadati</taxon>
        <taxon>Candidatus Omnitrophota</taxon>
        <taxon>Candidatus Abzuiibacterium</taxon>
    </lineage>
</organism>
<dbReference type="Gene3D" id="1.20.120.660">
    <property type="entry name" value="IL-4 antagonist (De novo design) like domain"/>
    <property type="match status" value="1"/>
</dbReference>
<name>A0A2H0LKW9_9BACT</name>
<protein>
    <recommendedName>
        <fullName evidence="3">Rubrerythrin diiron-binding domain-containing protein</fullName>
    </recommendedName>
</protein>
<evidence type="ECO:0000313" key="2">
    <source>
        <dbReference type="Proteomes" id="UP000230859"/>
    </source>
</evidence>
<reference evidence="1 2" key="1">
    <citation type="submission" date="2017-09" db="EMBL/GenBank/DDBJ databases">
        <title>Depth-based differentiation of microbial function through sediment-hosted aquifers and enrichment of novel symbionts in the deep terrestrial subsurface.</title>
        <authorList>
            <person name="Probst A.J."/>
            <person name="Ladd B."/>
            <person name="Jarett J.K."/>
            <person name="Geller-Mcgrath D.E."/>
            <person name="Sieber C.M."/>
            <person name="Emerson J.B."/>
            <person name="Anantharaman K."/>
            <person name="Thomas B.C."/>
            <person name="Malmstrom R."/>
            <person name="Stieglmeier M."/>
            <person name="Klingl A."/>
            <person name="Woyke T."/>
            <person name="Ryan C.M."/>
            <person name="Banfield J.F."/>
        </authorList>
    </citation>
    <scope>NUCLEOTIDE SEQUENCE [LARGE SCALE GENOMIC DNA]</scope>
    <source>
        <strain evidence="1">CG11_big_fil_rev_8_21_14_0_20_45_26</strain>
    </source>
</reference>
<comment type="caution">
    <text evidence="1">The sequence shown here is derived from an EMBL/GenBank/DDBJ whole genome shotgun (WGS) entry which is preliminary data.</text>
</comment>
<proteinExistence type="predicted"/>
<gene>
    <name evidence="1" type="ORF">COV74_10725</name>
</gene>
<sequence length="92" mass="10898">MHDEHLKQLWTIRFRKIVNLEKEAYRFYQGLLAHYPDVLEGTKTKKLLEQIMKDEAKHAKIAHQLLQLVKRKQITSHNATDSARSVPHEIKN</sequence>
<dbReference type="AlphaFoldDB" id="A0A2H0LKW9"/>
<dbReference type="Proteomes" id="UP000230859">
    <property type="component" value="Unassembled WGS sequence"/>
</dbReference>
<evidence type="ECO:0008006" key="3">
    <source>
        <dbReference type="Google" id="ProtNLM"/>
    </source>
</evidence>
<evidence type="ECO:0000313" key="1">
    <source>
        <dbReference type="EMBL" id="PIQ85062.1"/>
    </source>
</evidence>
<dbReference type="EMBL" id="PCVY01000076">
    <property type="protein sequence ID" value="PIQ85062.1"/>
    <property type="molecule type" value="Genomic_DNA"/>
</dbReference>
<dbReference type="SUPFAM" id="SSF47240">
    <property type="entry name" value="Ferritin-like"/>
    <property type="match status" value="1"/>
</dbReference>